<dbReference type="Proteomes" id="UP000006906">
    <property type="component" value="Chromosome 12"/>
</dbReference>
<proteinExistence type="predicted"/>
<gene>
    <name evidence="3" type="ORF">CHLRE_12g523400v5</name>
</gene>
<keyword evidence="2" id="KW-0472">Membrane</keyword>
<keyword evidence="2" id="KW-0812">Transmembrane</keyword>
<dbReference type="GeneID" id="5722536"/>
<name>A0A2K3D4A9_CHLRE</name>
<organism evidence="3 4">
    <name type="scientific">Chlamydomonas reinhardtii</name>
    <name type="common">Chlamydomonas smithii</name>
    <dbReference type="NCBI Taxonomy" id="3055"/>
    <lineage>
        <taxon>Eukaryota</taxon>
        <taxon>Viridiplantae</taxon>
        <taxon>Chlorophyta</taxon>
        <taxon>core chlorophytes</taxon>
        <taxon>Chlorophyceae</taxon>
        <taxon>CS clade</taxon>
        <taxon>Chlamydomonadales</taxon>
        <taxon>Chlamydomonadaceae</taxon>
        <taxon>Chlamydomonas</taxon>
    </lineage>
</organism>
<evidence type="ECO:0000256" key="2">
    <source>
        <dbReference type="SAM" id="Phobius"/>
    </source>
</evidence>
<feature type="region of interest" description="Disordered" evidence="1">
    <location>
        <begin position="52"/>
        <end position="72"/>
    </location>
</feature>
<feature type="region of interest" description="Disordered" evidence="1">
    <location>
        <begin position="94"/>
        <end position="121"/>
    </location>
</feature>
<dbReference type="RefSeq" id="XP_042918509.1">
    <property type="nucleotide sequence ID" value="XM_043068414.1"/>
</dbReference>
<dbReference type="OrthoDB" id="541092at2759"/>
<accession>A0A2K3D4A9</accession>
<dbReference type="KEGG" id="cre:CHLRE_12g523400v5"/>
<dbReference type="Gramene" id="PNW75349">
    <property type="protein sequence ID" value="PNW75349"/>
    <property type="gene ID" value="CHLRE_12g523400v5"/>
</dbReference>
<dbReference type="EMBL" id="CM008973">
    <property type="protein sequence ID" value="PNW75349.1"/>
    <property type="molecule type" value="Genomic_DNA"/>
</dbReference>
<feature type="transmembrane region" description="Helical" evidence="2">
    <location>
        <begin position="337"/>
        <end position="359"/>
    </location>
</feature>
<evidence type="ECO:0000313" key="4">
    <source>
        <dbReference type="Proteomes" id="UP000006906"/>
    </source>
</evidence>
<dbReference type="AlphaFoldDB" id="A0A2K3D4A9"/>
<keyword evidence="2" id="KW-1133">Transmembrane helix</keyword>
<feature type="transmembrane region" description="Helical" evidence="2">
    <location>
        <begin position="313"/>
        <end position="331"/>
    </location>
</feature>
<evidence type="ECO:0000256" key="1">
    <source>
        <dbReference type="SAM" id="MobiDB-lite"/>
    </source>
</evidence>
<feature type="compositionally biased region" description="Low complexity" evidence="1">
    <location>
        <begin position="112"/>
        <end position="121"/>
    </location>
</feature>
<keyword evidence="4" id="KW-1185">Reference proteome</keyword>
<evidence type="ECO:0000313" key="3">
    <source>
        <dbReference type="EMBL" id="PNW75349.1"/>
    </source>
</evidence>
<protein>
    <submittedName>
        <fullName evidence="3">Uncharacterized protein</fullName>
    </submittedName>
</protein>
<reference evidence="3 4" key="1">
    <citation type="journal article" date="2007" name="Science">
        <title>The Chlamydomonas genome reveals the evolution of key animal and plant functions.</title>
        <authorList>
            <person name="Merchant S.S."/>
            <person name="Prochnik S.E."/>
            <person name="Vallon O."/>
            <person name="Harris E.H."/>
            <person name="Karpowicz S.J."/>
            <person name="Witman G.B."/>
            <person name="Terry A."/>
            <person name="Salamov A."/>
            <person name="Fritz-Laylin L.K."/>
            <person name="Marechal-Drouard L."/>
            <person name="Marshall W.F."/>
            <person name="Qu L.H."/>
            <person name="Nelson D.R."/>
            <person name="Sanderfoot A.A."/>
            <person name="Spalding M.H."/>
            <person name="Kapitonov V.V."/>
            <person name="Ren Q."/>
            <person name="Ferris P."/>
            <person name="Lindquist E."/>
            <person name="Shapiro H."/>
            <person name="Lucas S.M."/>
            <person name="Grimwood J."/>
            <person name="Schmutz J."/>
            <person name="Cardol P."/>
            <person name="Cerutti H."/>
            <person name="Chanfreau G."/>
            <person name="Chen C.L."/>
            <person name="Cognat V."/>
            <person name="Croft M.T."/>
            <person name="Dent R."/>
            <person name="Dutcher S."/>
            <person name="Fernandez E."/>
            <person name="Fukuzawa H."/>
            <person name="Gonzalez-Ballester D."/>
            <person name="Gonzalez-Halphen D."/>
            <person name="Hallmann A."/>
            <person name="Hanikenne M."/>
            <person name="Hippler M."/>
            <person name="Inwood W."/>
            <person name="Jabbari K."/>
            <person name="Kalanon M."/>
            <person name="Kuras R."/>
            <person name="Lefebvre P.A."/>
            <person name="Lemaire S.D."/>
            <person name="Lobanov A.V."/>
            <person name="Lohr M."/>
            <person name="Manuell A."/>
            <person name="Meier I."/>
            <person name="Mets L."/>
            <person name="Mittag M."/>
            <person name="Mittelmeier T."/>
            <person name="Moroney J.V."/>
            <person name="Moseley J."/>
            <person name="Napoli C."/>
            <person name="Nedelcu A.M."/>
            <person name="Niyogi K."/>
            <person name="Novoselov S.V."/>
            <person name="Paulsen I.T."/>
            <person name="Pazour G."/>
            <person name="Purton S."/>
            <person name="Ral J.P."/>
            <person name="Riano-Pachon D.M."/>
            <person name="Riekhof W."/>
            <person name="Rymarquis L."/>
            <person name="Schroda M."/>
            <person name="Stern D."/>
            <person name="Umen J."/>
            <person name="Willows R."/>
            <person name="Wilson N."/>
            <person name="Zimmer S.L."/>
            <person name="Allmer J."/>
            <person name="Balk J."/>
            <person name="Bisova K."/>
            <person name="Chen C.J."/>
            <person name="Elias M."/>
            <person name="Gendler K."/>
            <person name="Hauser C."/>
            <person name="Lamb M.R."/>
            <person name="Ledford H."/>
            <person name="Long J.C."/>
            <person name="Minagawa J."/>
            <person name="Page M.D."/>
            <person name="Pan J."/>
            <person name="Pootakham W."/>
            <person name="Roje S."/>
            <person name="Rose A."/>
            <person name="Stahlberg E."/>
            <person name="Terauchi A.M."/>
            <person name="Yang P."/>
            <person name="Ball S."/>
            <person name="Bowler C."/>
            <person name="Dieckmann C.L."/>
            <person name="Gladyshev V.N."/>
            <person name="Green P."/>
            <person name="Jorgensen R."/>
            <person name="Mayfield S."/>
            <person name="Mueller-Roeber B."/>
            <person name="Rajamani S."/>
            <person name="Sayre R.T."/>
            <person name="Brokstein P."/>
            <person name="Dubchak I."/>
            <person name="Goodstein D."/>
            <person name="Hornick L."/>
            <person name="Huang Y.W."/>
            <person name="Jhaveri J."/>
            <person name="Luo Y."/>
            <person name="Martinez D."/>
            <person name="Ngau W.C."/>
            <person name="Otillar B."/>
            <person name="Poliakov A."/>
            <person name="Porter A."/>
            <person name="Szajkowski L."/>
            <person name="Werner G."/>
            <person name="Zhou K."/>
            <person name="Grigoriev I.V."/>
            <person name="Rokhsar D.S."/>
            <person name="Grossman A.R."/>
        </authorList>
    </citation>
    <scope>NUCLEOTIDE SEQUENCE [LARGE SCALE GENOMIC DNA]</scope>
    <source>
        <strain evidence="4">CC-503</strain>
    </source>
</reference>
<dbReference type="InParanoid" id="A0A2K3D4A9"/>
<sequence length="641" mass="66822">MLLEQVLATAKKMTGAGEPGAAGEPGGSHKLTDFLATLVTYPALYIFATAASSGSGSTAPDEPGGGVGGAADGKFLAGARDAVTGLAKRVTGTTTTTTQPAGEHHQQHHQGHQGQQQQQQGLQALLPKSPIGGGGVGGGGGPVMGLAPEVRYRLSDFPEGRALVALERWCREPVHLGLLSELWAAAREYGRGYVASGAAAPWLADSLGPWLESFPDAAPPLSLEAVVERAVADAQEGFRAEAASISAGAGPSMEAGGPAAAGWEGGLPLRRLAAAAGPNLTHISRQLQQRYRLSRGRTWLEFTQIFLGAFRTWLRLVAYGLSLAAVALRLLGTGASVLSGAVAFTVVFSIALSVLSAALQLGGGAADGISALLRRLASMTESVAHRSNTGYVRQTVEGDLVGPRSLDPASFEELEDLFVCQLAPRLRLRSRPDAARLAGDPLLLRCYDLRLVDGAGQVMVEEAEAVVPRFEPTGFFGLAPQAVRKAGAVLLLRLLAWKRVGLCCASAESLKYVFVMGERGAGRATAFARLAQLPLDYKVPPSVPAEIRPIQRLPGAFAVLPAGLDADPAACPAVLARAQHFADLSHGVFSVLVYLVGVDSAPSPEALGPAVWQALAARRPLLLLVNKGIKLTEALRRCTTC</sequence>